<evidence type="ECO:0000313" key="2">
    <source>
        <dbReference type="Proteomes" id="UP001215280"/>
    </source>
</evidence>
<proteinExistence type="predicted"/>
<keyword evidence="2" id="KW-1185">Reference proteome</keyword>
<dbReference type="AlphaFoldDB" id="A0AAD7MIA8"/>
<comment type="caution">
    <text evidence="1">The sequence shown here is derived from an EMBL/GenBank/DDBJ whole genome shotgun (WGS) entry which is preliminary data.</text>
</comment>
<reference evidence="1" key="1">
    <citation type="submission" date="2023-03" db="EMBL/GenBank/DDBJ databases">
        <title>Massive genome expansion in bonnet fungi (Mycena s.s.) driven by repeated elements and novel gene families across ecological guilds.</title>
        <authorList>
            <consortium name="Lawrence Berkeley National Laboratory"/>
            <person name="Harder C.B."/>
            <person name="Miyauchi S."/>
            <person name="Viragh M."/>
            <person name="Kuo A."/>
            <person name="Thoen E."/>
            <person name="Andreopoulos B."/>
            <person name="Lu D."/>
            <person name="Skrede I."/>
            <person name="Drula E."/>
            <person name="Henrissat B."/>
            <person name="Morin E."/>
            <person name="Kohler A."/>
            <person name="Barry K."/>
            <person name="LaButti K."/>
            <person name="Morin E."/>
            <person name="Salamov A."/>
            <person name="Lipzen A."/>
            <person name="Mereny Z."/>
            <person name="Hegedus B."/>
            <person name="Baldrian P."/>
            <person name="Stursova M."/>
            <person name="Weitz H."/>
            <person name="Taylor A."/>
            <person name="Grigoriev I.V."/>
            <person name="Nagy L.G."/>
            <person name="Martin F."/>
            <person name="Kauserud H."/>
        </authorList>
    </citation>
    <scope>NUCLEOTIDE SEQUENCE</scope>
    <source>
        <strain evidence="1">CBHHK188m</strain>
    </source>
</reference>
<name>A0AAD7MIA8_9AGAR</name>
<sequence>MRPSRQGRWADLRGRAGEVCTSALKIPFLYRHTRVHRCTHVFAGTGSTCQPGTDAQSTRLDIGTCRGQRRRQTEAKYIVAKHHGGVLPFVSNLHALIHYVGSTIVGTGVEEACGFRISIGSDICWWKDLSSAELERLSKGVKLGLWAAEW</sequence>
<organism evidence="1 2">
    <name type="scientific">Mycena maculata</name>
    <dbReference type="NCBI Taxonomy" id="230809"/>
    <lineage>
        <taxon>Eukaryota</taxon>
        <taxon>Fungi</taxon>
        <taxon>Dikarya</taxon>
        <taxon>Basidiomycota</taxon>
        <taxon>Agaricomycotina</taxon>
        <taxon>Agaricomycetes</taxon>
        <taxon>Agaricomycetidae</taxon>
        <taxon>Agaricales</taxon>
        <taxon>Marasmiineae</taxon>
        <taxon>Mycenaceae</taxon>
        <taxon>Mycena</taxon>
    </lineage>
</organism>
<dbReference type="EMBL" id="JARJLG010000299">
    <property type="protein sequence ID" value="KAJ7718862.1"/>
    <property type="molecule type" value="Genomic_DNA"/>
</dbReference>
<protein>
    <submittedName>
        <fullName evidence="1">Uncharacterized protein</fullName>
    </submittedName>
</protein>
<evidence type="ECO:0000313" key="1">
    <source>
        <dbReference type="EMBL" id="KAJ7718862.1"/>
    </source>
</evidence>
<accession>A0AAD7MIA8</accession>
<gene>
    <name evidence="1" type="ORF">DFH07DRAFT_317217</name>
</gene>
<dbReference type="Proteomes" id="UP001215280">
    <property type="component" value="Unassembled WGS sequence"/>
</dbReference>